<evidence type="ECO:0000313" key="3">
    <source>
        <dbReference type="Proteomes" id="UP000023795"/>
    </source>
</evidence>
<name>L2F8M1_9GAMM</name>
<evidence type="ECO:0000259" key="1">
    <source>
        <dbReference type="Pfam" id="PF18273"/>
    </source>
</evidence>
<dbReference type="PATRIC" id="fig|1230338.3.peg.557"/>
<proteinExistence type="predicted"/>
<evidence type="ECO:0000313" key="2">
    <source>
        <dbReference type="EMBL" id="ELA09250.1"/>
    </source>
</evidence>
<dbReference type="EMBL" id="ANIN01000001">
    <property type="protein sequence ID" value="ELA09250.1"/>
    <property type="molecule type" value="Genomic_DNA"/>
</dbReference>
<keyword evidence="3" id="KW-1185">Reference proteome</keyword>
<accession>L2F8M1</accession>
<sequence length="68" mass="7711">MYLLASGFTSNSVKALIERLDNDPDFIPERIVLFGTNMESAMQKELVQAVQTYANKKELNNLSVLARY</sequence>
<dbReference type="InterPro" id="IPR041405">
    <property type="entry name" value="T3RM_EcoP15I_C"/>
</dbReference>
<dbReference type="Proteomes" id="UP000023795">
    <property type="component" value="Unassembled WGS sequence"/>
</dbReference>
<comment type="caution">
    <text evidence="2">The sequence shown here is derived from an EMBL/GenBank/DDBJ whole genome shotgun (WGS) entry which is preliminary data.</text>
</comment>
<protein>
    <submittedName>
        <fullName evidence="2">Type III restriction-modification system enzyme Res</fullName>
    </submittedName>
</protein>
<gene>
    <name evidence="2" type="ORF">MOMA_02555</name>
</gene>
<dbReference type="RefSeq" id="WP_009767070.1">
    <property type="nucleotide sequence ID" value="NZ_ANIN01000001.1"/>
</dbReference>
<organism evidence="2 3">
    <name type="scientific">Moraxella macacae 0408225</name>
    <dbReference type="NCBI Taxonomy" id="1230338"/>
    <lineage>
        <taxon>Bacteria</taxon>
        <taxon>Pseudomonadati</taxon>
        <taxon>Pseudomonadota</taxon>
        <taxon>Gammaproteobacteria</taxon>
        <taxon>Moraxellales</taxon>
        <taxon>Moraxellaceae</taxon>
        <taxon>Moraxella</taxon>
    </lineage>
</organism>
<dbReference type="AlphaFoldDB" id="L2F8M1"/>
<dbReference type="Pfam" id="PF18273">
    <property type="entry name" value="T3RM_EcoP15I_C"/>
    <property type="match status" value="1"/>
</dbReference>
<feature type="domain" description="Type III R-M EcoP15I C-terminal" evidence="1">
    <location>
        <begin position="1"/>
        <end position="59"/>
    </location>
</feature>
<reference evidence="2 3" key="1">
    <citation type="journal article" date="2013" name="Genome Announc.">
        <title>Genome Sequence of Moraxella macacae 0408225, a Novel Bacterial Species Isolated from a Cynomolgus Macaque with Epistaxis.</title>
        <authorList>
            <person name="Ladner J.T."/>
            <person name="Whitehouse C.A."/>
            <person name="Koroleva G.I."/>
            <person name="Palacios G.F."/>
        </authorList>
    </citation>
    <scope>NUCLEOTIDE SEQUENCE [LARGE SCALE GENOMIC DNA]</scope>
    <source>
        <strain evidence="2 3">0408225</strain>
    </source>
</reference>